<sequence>MRLINTRTLQIEEFVSSRAPKYAILSHTWGEAEATFAQWRSRLTRLRKAKKPGFAKILATCEQARRDDIGYVWVDTACIDKESSAELSEAINSMFAWYERAVVCYVYLADIPDEPPEGIGRLELMGSSKWFSRGWTLQELIAPDRVVFFSQSWQMLGTKKANSSFLSDVTGIDALCLRDREQKPLRRYSIAQRMSWAADRATTRPEDMAYCLLGIFDIHLSPIYGEGMKAFIRLQEEIIRTSGDHSFLAFDTRQSQNSLLADHPDLFRNMRNIQPLLSLTLTPKFSLRNAGLSIRTPLIQTLSPYWVIAVLNCAETQSKRGAARSRICVPLLGKDGVYMRAREPVSLIRSLLSAVYTRGFKEKIEDLTTPKQTKYLISHFTRVYPIFSHDSDFGEEKFDEVKRRSGFLLTFPRGMGNYQLVDAFPSEALRRSTSFFNPHNQEDGIAHGLLVYQAAAGGQGASEASRIGVHLAHTLDRGGSQWMCVLVDIPAEMKQHEYLDQWRASWPFYQDPGPWEHYEHRDNFIVAGRTKFALNDSNRQAVMVEMVFDAETLLKEQGLDKVLANGEGNGSVSGTI</sequence>
<evidence type="ECO:0000259" key="1">
    <source>
        <dbReference type="Pfam" id="PF06985"/>
    </source>
</evidence>
<feature type="domain" description="Heterokaryon incompatibility" evidence="1">
    <location>
        <begin position="22"/>
        <end position="110"/>
    </location>
</feature>
<dbReference type="RefSeq" id="XP_040778056.1">
    <property type="nucleotide sequence ID" value="XM_040925239.1"/>
</dbReference>
<dbReference type="PANTHER" id="PTHR10622:SF10">
    <property type="entry name" value="HET DOMAIN-CONTAINING PROTEIN"/>
    <property type="match status" value="1"/>
</dbReference>
<dbReference type="PANTHER" id="PTHR10622">
    <property type="entry name" value="HET DOMAIN-CONTAINING PROTEIN"/>
    <property type="match status" value="1"/>
</dbReference>
<name>A0A9P4Y5X6_CRYP1</name>
<comment type="caution">
    <text evidence="2">The sequence shown here is derived from an EMBL/GenBank/DDBJ whole genome shotgun (WGS) entry which is preliminary data.</text>
</comment>
<dbReference type="AlphaFoldDB" id="A0A9P4Y5X6"/>
<dbReference type="EMBL" id="MU032346">
    <property type="protein sequence ID" value="KAF3767095.1"/>
    <property type="molecule type" value="Genomic_DNA"/>
</dbReference>
<gene>
    <name evidence="2" type="ORF">M406DRAFT_69261</name>
</gene>
<dbReference type="InterPro" id="IPR010730">
    <property type="entry name" value="HET"/>
</dbReference>
<proteinExistence type="predicted"/>
<dbReference type="Pfam" id="PF06985">
    <property type="entry name" value="HET"/>
    <property type="match status" value="1"/>
</dbReference>
<dbReference type="Proteomes" id="UP000803844">
    <property type="component" value="Unassembled WGS sequence"/>
</dbReference>
<keyword evidence="3" id="KW-1185">Reference proteome</keyword>
<organism evidence="2 3">
    <name type="scientific">Cryphonectria parasitica (strain ATCC 38755 / EP155)</name>
    <dbReference type="NCBI Taxonomy" id="660469"/>
    <lineage>
        <taxon>Eukaryota</taxon>
        <taxon>Fungi</taxon>
        <taxon>Dikarya</taxon>
        <taxon>Ascomycota</taxon>
        <taxon>Pezizomycotina</taxon>
        <taxon>Sordariomycetes</taxon>
        <taxon>Sordariomycetidae</taxon>
        <taxon>Diaporthales</taxon>
        <taxon>Cryphonectriaceae</taxon>
        <taxon>Cryphonectria-Endothia species complex</taxon>
        <taxon>Cryphonectria</taxon>
    </lineage>
</organism>
<accession>A0A9P4Y5X6</accession>
<reference evidence="2" key="1">
    <citation type="journal article" date="2020" name="Phytopathology">
        <title>Genome sequence of the chestnut blight fungus Cryphonectria parasitica EP155: A fundamental resource for an archetypical invasive plant pathogen.</title>
        <authorList>
            <person name="Crouch J.A."/>
            <person name="Dawe A."/>
            <person name="Aerts A."/>
            <person name="Barry K."/>
            <person name="Churchill A.C.L."/>
            <person name="Grimwood J."/>
            <person name="Hillman B."/>
            <person name="Milgroom M.G."/>
            <person name="Pangilinan J."/>
            <person name="Smith M."/>
            <person name="Salamov A."/>
            <person name="Schmutz J."/>
            <person name="Yadav J."/>
            <person name="Grigoriev I.V."/>
            <person name="Nuss D."/>
        </authorList>
    </citation>
    <scope>NUCLEOTIDE SEQUENCE</scope>
    <source>
        <strain evidence="2">EP155</strain>
    </source>
</reference>
<evidence type="ECO:0000313" key="2">
    <source>
        <dbReference type="EMBL" id="KAF3767095.1"/>
    </source>
</evidence>
<dbReference type="GeneID" id="63842368"/>
<protein>
    <recommendedName>
        <fullName evidence="1">Heterokaryon incompatibility domain-containing protein</fullName>
    </recommendedName>
</protein>
<dbReference type="OrthoDB" id="194358at2759"/>
<evidence type="ECO:0000313" key="3">
    <source>
        <dbReference type="Proteomes" id="UP000803844"/>
    </source>
</evidence>